<feature type="region of interest" description="Disordered" evidence="1">
    <location>
        <begin position="191"/>
        <end position="213"/>
    </location>
</feature>
<gene>
    <name evidence="3" type="ORF">ACFFTU_01890</name>
</gene>
<evidence type="ECO:0000256" key="2">
    <source>
        <dbReference type="SAM" id="Phobius"/>
    </source>
</evidence>
<dbReference type="InterPro" id="IPR036259">
    <property type="entry name" value="MFS_trans_sf"/>
</dbReference>
<dbReference type="Pfam" id="PF07690">
    <property type="entry name" value="MFS_1"/>
    <property type="match status" value="1"/>
</dbReference>
<keyword evidence="2" id="KW-0812">Transmembrane</keyword>
<keyword evidence="2" id="KW-0472">Membrane</keyword>
<feature type="transmembrane region" description="Helical" evidence="2">
    <location>
        <begin position="148"/>
        <end position="167"/>
    </location>
</feature>
<keyword evidence="2" id="KW-1133">Transmembrane helix</keyword>
<feature type="transmembrane region" description="Helical" evidence="2">
    <location>
        <begin position="287"/>
        <end position="308"/>
    </location>
</feature>
<dbReference type="EMBL" id="JBHMCR010000001">
    <property type="protein sequence ID" value="MFB9518704.1"/>
    <property type="molecule type" value="Genomic_DNA"/>
</dbReference>
<feature type="transmembrane region" description="Helical" evidence="2">
    <location>
        <begin position="220"/>
        <end position="243"/>
    </location>
</feature>
<dbReference type="SUPFAM" id="SSF103473">
    <property type="entry name" value="MFS general substrate transporter"/>
    <property type="match status" value="1"/>
</dbReference>
<dbReference type="PANTHER" id="PTHR23542:SF1">
    <property type="entry name" value="MAJOR FACILITATOR SUPERFAMILY (MFS) PROFILE DOMAIN-CONTAINING PROTEIN"/>
    <property type="match status" value="1"/>
</dbReference>
<feature type="region of interest" description="Disordered" evidence="1">
    <location>
        <begin position="416"/>
        <end position="437"/>
    </location>
</feature>
<feature type="transmembrane region" description="Helical" evidence="2">
    <location>
        <begin position="355"/>
        <end position="378"/>
    </location>
</feature>
<proteinExistence type="predicted"/>
<keyword evidence="4" id="KW-1185">Reference proteome</keyword>
<dbReference type="Proteomes" id="UP001589718">
    <property type="component" value="Unassembled WGS sequence"/>
</dbReference>
<dbReference type="PANTHER" id="PTHR23542">
    <property type="match status" value="1"/>
</dbReference>
<dbReference type="Gene3D" id="1.20.1250.20">
    <property type="entry name" value="MFS general substrate transporter like domains"/>
    <property type="match status" value="1"/>
</dbReference>
<dbReference type="RefSeq" id="WP_345219429.1">
    <property type="nucleotide sequence ID" value="NZ_BAAAXE010000002.1"/>
</dbReference>
<protein>
    <submittedName>
        <fullName evidence="3">MFS transporter</fullName>
    </submittedName>
</protein>
<feature type="transmembrane region" description="Helical" evidence="2">
    <location>
        <begin position="314"/>
        <end position="334"/>
    </location>
</feature>
<feature type="transmembrane region" description="Helical" evidence="2">
    <location>
        <begin position="46"/>
        <end position="67"/>
    </location>
</feature>
<name>A0ABV5P6F1_STRCM</name>
<evidence type="ECO:0000313" key="4">
    <source>
        <dbReference type="Proteomes" id="UP001589718"/>
    </source>
</evidence>
<feature type="transmembrane region" description="Helical" evidence="2">
    <location>
        <begin position="255"/>
        <end position="275"/>
    </location>
</feature>
<evidence type="ECO:0000313" key="3">
    <source>
        <dbReference type="EMBL" id="MFB9518704.1"/>
    </source>
</evidence>
<evidence type="ECO:0000256" key="1">
    <source>
        <dbReference type="SAM" id="MobiDB-lite"/>
    </source>
</evidence>
<feature type="transmembrane region" description="Helical" evidence="2">
    <location>
        <begin position="384"/>
        <end position="404"/>
    </location>
</feature>
<comment type="caution">
    <text evidence="3">The sequence shown here is derived from an EMBL/GenBank/DDBJ whole genome shotgun (WGS) entry which is preliminary data.</text>
</comment>
<feature type="transmembrane region" description="Helical" evidence="2">
    <location>
        <begin position="105"/>
        <end position="128"/>
    </location>
</feature>
<organism evidence="3 4">
    <name type="scientific">Streptomyces cremeus</name>
    <dbReference type="NCBI Taxonomy" id="66881"/>
    <lineage>
        <taxon>Bacteria</taxon>
        <taxon>Bacillati</taxon>
        <taxon>Actinomycetota</taxon>
        <taxon>Actinomycetes</taxon>
        <taxon>Kitasatosporales</taxon>
        <taxon>Streptomycetaceae</taxon>
        <taxon>Streptomyces</taxon>
    </lineage>
</organism>
<sequence length="437" mass="43054">MFKSYVELLRLPGASAAAVPAALARLATTMIPLALLLTLVQSGRSLAVGGSAGAAYAVGSAVGGPVIGRLMDRIGPSRVLLVTGPAAGLVLVVTALRAGGASTGAVLAAAGAAGLTTAPVGASMRALWTGLTEDPGLRQRAYSFEATLSELLFILGPTAVTVLGTVLGARGALLATAALLGAGGLGYGQATAVRKHGPRPRSGAARTEQTRDRAGARRTAASAMLAAIALTAALSSGLVVAVTASLQDQGSAPELAGTLVALQSVGSVVGGLIYGARTFGGTTYHRYLRLLVVLVLALAVLPVTRLAYDAGLPAAWALVLLGALLVLSGLPIAPAGAEEFQLVGEMAAQDKATQAFAGVGSVIAIGGAAGSAVTGLVADHLGSAAALCLPAVFTLAALLVSLAARKPIIRAVAAPEVEHTEPPASTSPAPNKGEPHS</sequence>
<feature type="transmembrane region" description="Helical" evidence="2">
    <location>
        <begin position="79"/>
        <end position="99"/>
    </location>
</feature>
<dbReference type="InterPro" id="IPR011701">
    <property type="entry name" value="MFS"/>
</dbReference>
<feature type="transmembrane region" description="Helical" evidence="2">
    <location>
        <begin position="173"/>
        <end position="193"/>
    </location>
</feature>
<accession>A0ABV5P6F1</accession>
<feature type="transmembrane region" description="Helical" evidence="2">
    <location>
        <begin position="21"/>
        <end position="40"/>
    </location>
</feature>
<reference evidence="3 4" key="1">
    <citation type="submission" date="2024-09" db="EMBL/GenBank/DDBJ databases">
        <authorList>
            <person name="Sun Q."/>
            <person name="Mori K."/>
        </authorList>
    </citation>
    <scope>NUCLEOTIDE SEQUENCE [LARGE SCALE GENOMIC DNA]</scope>
    <source>
        <strain evidence="3 4">JCM 4362</strain>
    </source>
</reference>